<comment type="similarity">
    <text evidence="1">Belongs to the histidine acid phosphatase family.</text>
</comment>
<evidence type="ECO:0000313" key="5">
    <source>
        <dbReference type="Proteomes" id="UP000182444"/>
    </source>
</evidence>
<dbReference type="KEGG" id="yli:2912775"/>
<protein>
    <submittedName>
        <fullName evidence="4">Histidine phosphatase superfamily</fullName>
    </submittedName>
</protein>
<sequence>MRTAALISLATAVLAWDNKTIDTFYPDIVDPGCVVQTGNSSYSAIPVGSVGGTPDTEKYGEYNYCFMPHPRDDTYELPSQKDAQIVALTYVQRHQKRSAYHTFPEGEDIAYSCSDFLPFLYGGPANRATQRDPVHVYASTYSDPSVNPFSTTHDPNTTCQFPQLTSGGFADGITHGRDLWAVYGDKLGLLPKYPTPETVWLRSSTKALTQQSAGGVLRGLWPYLRDTLPLHQQDEQIDSIGSNYPCDQRDAYDATWKKSDEFQEHMQVLNPLQTEFKTAFKTNVSDWNSDWDHYNDNFQARLCNGYALPPSVNDTAANTVFKAGDWEYNYHYVTQNNATNYVKLKAGVLIGELVAQLQQVVNGTSSIKYHHVFAHDGDVAPLTASLGIKTLRWPGMGSNIALELWKLKNEHFIRVLYSGQPIRSNLGDLSWIKFDDFVGKWTNSSVPKNIFDECKVRN</sequence>
<evidence type="ECO:0000313" key="4">
    <source>
        <dbReference type="EMBL" id="RDW24045.1"/>
    </source>
</evidence>
<dbReference type="GO" id="GO:0016791">
    <property type="term" value="F:phosphatase activity"/>
    <property type="evidence" value="ECO:0007669"/>
    <property type="project" value="TreeGrafter"/>
</dbReference>
<evidence type="ECO:0000313" key="6">
    <source>
        <dbReference type="Proteomes" id="UP000256601"/>
    </source>
</evidence>
<gene>
    <name evidence="4" type="ORF">B0I71DRAFT_134917</name>
    <name evidence="3" type="ORF">YALI1_E32054g</name>
</gene>
<proteinExistence type="inferred from homology"/>
<dbReference type="Proteomes" id="UP000182444">
    <property type="component" value="Chromosome 1E"/>
</dbReference>
<dbReference type="VEuPathDB" id="FungiDB:YALI1_E32054g"/>
<evidence type="ECO:0000256" key="2">
    <source>
        <dbReference type="SAM" id="SignalP"/>
    </source>
</evidence>
<dbReference type="SUPFAM" id="SSF53254">
    <property type="entry name" value="Phosphoglycerate mutase-like"/>
    <property type="match status" value="1"/>
</dbReference>
<feature type="signal peptide" evidence="2">
    <location>
        <begin position="1"/>
        <end position="15"/>
    </location>
</feature>
<evidence type="ECO:0000256" key="1">
    <source>
        <dbReference type="ARBA" id="ARBA00005375"/>
    </source>
</evidence>
<evidence type="ECO:0000313" key="3">
    <source>
        <dbReference type="EMBL" id="AOW06023.1"/>
    </source>
</evidence>
<dbReference type="CDD" id="cd07061">
    <property type="entry name" value="HP_HAP_like"/>
    <property type="match status" value="1"/>
</dbReference>
<dbReference type="InterPro" id="IPR050645">
    <property type="entry name" value="Histidine_acid_phosphatase"/>
</dbReference>
<accession>A0A1D8NKA3</accession>
<dbReference type="OrthoDB" id="10262962at2759"/>
<organism evidence="3 5">
    <name type="scientific">Yarrowia lipolytica</name>
    <name type="common">Candida lipolytica</name>
    <dbReference type="NCBI Taxonomy" id="4952"/>
    <lineage>
        <taxon>Eukaryota</taxon>
        <taxon>Fungi</taxon>
        <taxon>Dikarya</taxon>
        <taxon>Ascomycota</taxon>
        <taxon>Saccharomycotina</taxon>
        <taxon>Dipodascomycetes</taxon>
        <taxon>Dipodascales</taxon>
        <taxon>Dipodascales incertae sedis</taxon>
        <taxon>Yarrowia</taxon>
    </lineage>
</organism>
<dbReference type="RefSeq" id="XP_504452.1">
    <property type="nucleotide sequence ID" value="XM_504452.1"/>
</dbReference>
<dbReference type="Gene3D" id="3.40.50.1240">
    <property type="entry name" value="Phosphoglycerate mutase-like"/>
    <property type="match status" value="1"/>
</dbReference>
<dbReference type="GeneID" id="2912775"/>
<name>A0A1D8NKA3_YARLL</name>
<dbReference type="VEuPathDB" id="FungiDB:YALI0_E27093g"/>
<dbReference type="EMBL" id="KZ859052">
    <property type="protein sequence ID" value="RDW24045.1"/>
    <property type="molecule type" value="Genomic_DNA"/>
</dbReference>
<dbReference type="Pfam" id="PF00328">
    <property type="entry name" value="His_Phos_2"/>
    <property type="match status" value="1"/>
</dbReference>
<dbReference type="Proteomes" id="UP000256601">
    <property type="component" value="Unassembled WGS sequence"/>
</dbReference>
<keyword evidence="2" id="KW-0732">Signal</keyword>
<dbReference type="InterPro" id="IPR029033">
    <property type="entry name" value="His_PPase_superfam"/>
</dbReference>
<dbReference type="eggNOG" id="KOG3672">
    <property type="taxonomic scope" value="Eukaryota"/>
</dbReference>
<dbReference type="InterPro" id="IPR000560">
    <property type="entry name" value="His_Pase_clade-2"/>
</dbReference>
<reference evidence="4 6" key="2">
    <citation type="submission" date="2018-07" db="EMBL/GenBank/DDBJ databases">
        <title>Draft Genome Assemblies for Five Robust Yarrowia lipolytica Strains Exhibiting High Lipid Production and Pentose Sugar Utilization and Sugar Alcohol Secretion from Undetoxified Lignocellulosic Biomass Hydrolysates.</title>
        <authorList>
            <consortium name="DOE Joint Genome Institute"/>
            <person name="Walker C."/>
            <person name="Ryu S."/>
            <person name="Na H."/>
            <person name="Zane M."/>
            <person name="LaButti K."/>
            <person name="Lipzen A."/>
            <person name="Haridas S."/>
            <person name="Barry K."/>
            <person name="Grigoriev I.V."/>
            <person name="Quarterman J."/>
            <person name="Slininger P."/>
            <person name="Dien B."/>
            <person name="Trinh C.T."/>
        </authorList>
    </citation>
    <scope>NUCLEOTIDE SEQUENCE [LARGE SCALE GENOMIC DNA]</scope>
    <source>
        <strain evidence="4 6">YB392</strain>
    </source>
</reference>
<dbReference type="PANTHER" id="PTHR11567:SF195">
    <property type="entry name" value="ACID PHOSPHATASE, PUTATIVE (AFU_ORTHOLOGUE AFUA_3G14570)-RELATED"/>
    <property type="match status" value="1"/>
</dbReference>
<dbReference type="AlphaFoldDB" id="A0A1D8NKA3"/>
<reference evidence="3 5" key="1">
    <citation type="journal article" date="2016" name="PLoS ONE">
        <title>Sequence Assembly of Yarrowia lipolytica Strain W29/CLIB89 Shows Transposable Element Diversity.</title>
        <authorList>
            <person name="Magnan C."/>
            <person name="Yu J."/>
            <person name="Chang I."/>
            <person name="Jahn E."/>
            <person name="Kanomata Y."/>
            <person name="Wu J."/>
            <person name="Zeller M."/>
            <person name="Oakes M."/>
            <person name="Baldi P."/>
            <person name="Sandmeyer S."/>
        </authorList>
    </citation>
    <scope>NUCLEOTIDE SEQUENCE [LARGE SCALE GENOMIC DNA]</scope>
    <source>
        <strain evidence="3">CLIB89</strain>
        <strain evidence="5">CLIB89(W29)</strain>
    </source>
</reference>
<feature type="chain" id="PRO_5036017827" evidence="2">
    <location>
        <begin position="16"/>
        <end position="458"/>
    </location>
</feature>
<dbReference type="OMA" id="YIWNAAE"/>
<dbReference type="EMBL" id="CP017557">
    <property type="protein sequence ID" value="AOW06023.1"/>
    <property type="molecule type" value="Genomic_DNA"/>
</dbReference>
<dbReference type="PANTHER" id="PTHR11567">
    <property type="entry name" value="ACID PHOSPHATASE-RELATED"/>
    <property type="match status" value="1"/>
</dbReference>